<dbReference type="EMBL" id="KX710109">
    <property type="protein sequence ID" value="ASM62218.1"/>
    <property type="molecule type" value="Genomic_DNA"/>
</dbReference>
<accession>A0A221J691</accession>
<sequence>MEDFKQPKLSYGEIVQLKEEQDAFWSGYQDFLRRNEDVLGEFCIRHGRRLLAYPKLPTYAPIRWVLKTKAIYDVRVDECKLCSHEEISRRDYNPSKREGLQDLYDSGNYRYQVYYSSSCNSAVSD</sequence>
<name>A0A221J691_9VIRU</name>
<organism evidence="1">
    <name type="scientific">Milk vetch dwarf virus</name>
    <dbReference type="NCBI Taxonomy" id="67585"/>
    <lineage>
        <taxon>Viruses</taxon>
        <taxon>Monodnaviria</taxon>
        <taxon>Shotokuvirae</taxon>
        <taxon>Cressdnaviricota</taxon>
        <taxon>Arfiviricetes</taxon>
        <taxon>Mulpavirales</taxon>
        <taxon>Nanoviridae</taxon>
        <taxon>Nanovirus</taxon>
        <taxon>Nanovirus astragali</taxon>
    </lineage>
</organism>
<reference evidence="1" key="1">
    <citation type="submission" date="2016-08" db="EMBL/GenBank/DDBJ databases">
        <authorList>
            <person name="Seilhamer J.J."/>
        </authorList>
    </citation>
    <scope>NUCLEOTIDE SEQUENCE</scope>
    <source>
        <strain evidence="1">Zhucheng</strain>
    </source>
</reference>
<proteinExistence type="predicted"/>
<evidence type="ECO:0000313" key="1">
    <source>
        <dbReference type="EMBL" id="ASM62218.1"/>
    </source>
</evidence>
<protein>
    <submittedName>
        <fullName evidence="1">U2 protein</fullName>
    </submittedName>
</protein>